<dbReference type="Pfam" id="PF00440">
    <property type="entry name" value="TetR_N"/>
    <property type="match status" value="1"/>
</dbReference>
<accession>A0A2R4TCZ9</accession>
<sequence length="235" mass="24763">MHARLSPEDSPRERILAATAKLLADGGREAVSTRAVSAAADVQAPTIYRLFGDKQGLLDAAAAEGFTAYLNTKTAREPTDDPVEDLRTGWDMHVGFGLANPALYLVMSEPRPATEAPPAAVAGAEVLATLIHRIAEAGRLRVSEDRAAHLVQAAGRGTTLMLISMPEGSRDPELSVMAREAVITAITTGTPELAPPGPVSAAVALRAVLPQTSALTDREQALLREWLDRIAGPAH</sequence>
<evidence type="ECO:0000256" key="3">
    <source>
        <dbReference type="ARBA" id="ARBA00023163"/>
    </source>
</evidence>
<feature type="DNA-binding region" description="H-T-H motif" evidence="4">
    <location>
        <begin position="32"/>
        <end position="51"/>
    </location>
</feature>
<dbReference type="InterPro" id="IPR001647">
    <property type="entry name" value="HTH_TetR"/>
</dbReference>
<name>A0A2R4TCZ9_9ACTN</name>
<evidence type="ECO:0000313" key="7">
    <source>
        <dbReference type="Proteomes" id="UP000244201"/>
    </source>
</evidence>
<dbReference type="EMBL" id="CP026304">
    <property type="protein sequence ID" value="AVZ76987.1"/>
    <property type="molecule type" value="Genomic_DNA"/>
</dbReference>
<dbReference type="Proteomes" id="UP000244201">
    <property type="component" value="Chromosome"/>
</dbReference>
<feature type="domain" description="HTH tetR-type" evidence="5">
    <location>
        <begin position="9"/>
        <end position="69"/>
    </location>
</feature>
<dbReference type="GeneID" id="55660890"/>
<dbReference type="Gene3D" id="1.10.357.10">
    <property type="entry name" value="Tetracycline Repressor, domain 2"/>
    <property type="match status" value="1"/>
</dbReference>
<dbReference type="SUPFAM" id="SSF46689">
    <property type="entry name" value="Homeodomain-like"/>
    <property type="match status" value="1"/>
</dbReference>
<evidence type="ECO:0000256" key="2">
    <source>
        <dbReference type="ARBA" id="ARBA00023125"/>
    </source>
</evidence>
<dbReference type="KEGG" id="slk:SLUN_37225"/>
<gene>
    <name evidence="6" type="ORF">SLUN_37225</name>
</gene>
<dbReference type="RefSeq" id="WP_108154277.1">
    <property type="nucleotide sequence ID" value="NZ_CP026304.1"/>
</dbReference>
<dbReference type="InterPro" id="IPR009057">
    <property type="entry name" value="Homeodomain-like_sf"/>
</dbReference>
<evidence type="ECO:0000259" key="5">
    <source>
        <dbReference type="PROSITE" id="PS50977"/>
    </source>
</evidence>
<protein>
    <submittedName>
        <fullName evidence="6">TetR family transcriptional regulator</fullName>
    </submittedName>
</protein>
<dbReference type="OrthoDB" id="3784817at2"/>
<keyword evidence="1" id="KW-0805">Transcription regulation</keyword>
<dbReference type="PANTHER" id="PTHR30055">
    <property type="entry name" value="HTH-TYPE TRANSCRIPTIONAL REGULATOR RUTR"/>
    <property type="match status" value="1"/>
</dbReference>
<evidence type="ECO:0000256" key="1">
    <source>
        <dbReference type="ARBA" id="ARBA00023015"/>
    </source>
</evidence>
<dbReference type="GO" id="GO:0000976">
    <property type="term" value="F:transcription cis-regulatory region binding"/>
    <property type="evidence" value="ECO:0007669"/>
    <property type="project" value="TreeGrafter"/>
</dbReference>
<dbReference type="InterPro" id="IPR050109">
    <property type="entry name" value="HTH-type_TetR-like_transc_reg"/>
</dbReference>
<proteinExistence type="predicted"/>
<reference evidence="6 7" key="1">
    <citation type="submission" date="2018-01" db="EMBL/GenBank/DDBJ databases">
        <title>Complete genome sequence of Streptomyces lunaelactis MM109T, a Ferroverdin A producer isolated from cave moonmilk deposits.</title>
        <authorList>
            <person name="Naome A."/>
            <person name="Martinet L."/>
            <person name="Maciejewska M."/>
            <person name="Anderssen S."/>
            <person name="Adam D."/>
            <person name="Tenconi E."/>
            <person name="Deflandre B."/>
            <person name="Arguelles-Arias A."/>
            <person name="Calusinska M."/>
            <person name="Copieters W."/>
            <person name="Karim L."/>
            <person name="Hanikenne M."/>
            <person name="Baurain D."/>
            <person name="van Wezel G."/>
            <person name="Smargiasso N."/>
            <person name="de Pauw E."/>
            <person name="Delfosse P."/>
            <person name="Rigali S."/>
        </authorList>
    </citation>
    <scope>NUCLEOTIDE SEQUENCE [LARGE SCALE GENOMIC DNA]</scope>
    <source>
        <strain evidence="6 7">MM109</strain>
    </source>
</reference>
<dbReference type="AlphaFoldDB" id="A0A2R4TCZ9"/>
<keyword evidence="2 4" id="KW-0238">DNA-binding</keyword>
<keyword evidence="7" id="KW-1185">Reference proteome</keyword>
<keyword evidence="3" id="KW-0804">Transcription</keyword>
<dbReference type="PANTHER" id="PTHR30055:SF234">
    <property type="entry name" value="HTH-TYPE TRANSCRIPTIONAL REGULATOR BETI"/>
    <property type="match status" value="1"/>
</dbReference>
<evidence type="ECO:0000313" key="6">
    <source>
        <dbReference type="EMBL" id="AVZ76987.1"/>
    </source>
</evidence>
<evidence type="ECO:0000256" key="4">
    <source>
        <dbReference type="PROSITE-ProRule" id="PRU00335"/>
    </source>
</evidence>
<organism evidence="6 7">
    <name type="scientific">Streptomyces lunaelactis</name>
    <dbReference type="NCBI Taxonomy" id="1535768"/>
    <lineage>
        <taxon>Bacteria</taxon>
        <taxon>Bacillati</taxon>
        <taxon>Actinomycetota</taxon>
        <taxon>Actinomycetes</taxon>
        <taxon>Kitasatosporales</taxon>
        <taxon>Streptomycetaceae</taxon>
        <taxon>Streptomyces</taxon>
    </lineage>
</organism>
<dbReference type="GO" id="GO:0003700">
    <property type="term" value="F:DNA-binding transcription factor activity"/>
    <property type="evidence" value="ECO:0007669"/>
    <property type="project" value="TreeGrafter"/>
</dbReference>
<dbReference type="PROSITE" id="PS50977">
    <property type="entry name" value="HTH_TETR_2"/>
    <property type="match status" value="1"/>
</dbReference>